<dbReference type="Proteomes" id="UP000532373">
    <property type="component" value="Unassembled WGS sequence"/>
</dbReference>
<evidence type="ECO:0000313" key="6">
    <source>
        <dbReference type="Proteomes" id="UP000532373"/>
    </source>
</evidence>
<evidence type="ECO:0000256" key="1">
    <source>
        <dbReference type="ARBA" id="ARBA00022679"/>
    </source>
</evidence>
<name>A0A8E2BCA1_9HYPH</name>
<protein>
    <submittedName>
        <fullName evidence="5">MurNAc alpha-1-phosphate uridylyltransferase</fullName>
        <ecNumber evidence="5">2.7.7.-</ecNumber>
    </submittedName>
</protein>
<organism evidence="5 6">
    <name type="scientific">Aminobacter carboxidus</name>
    <dbReference type="NCBI Taxonomy" id="376165"/>
    <lineage>
        <taxon>Bacteria</taxon>
        <taxon>Pseudomonadati</taxon>
        <taxon>Pseudomonadota</taxon>
        <taxon>Alphaproteobacteria</taxon>
        <taxon>Hyphomicrobiales</taxon>
        <taxon>Phyllobacteriaceae</taxon>
        <taxon>Aminobacter</taxon>
    </lineage>
</organism>
<keyword evidence="3" id="KW-0460">Magnesium</keyword>
<evidence type="ECO:0000313" key="5">
    <source>
        <dbReference type="EMBL" id="MBB6465984.1"/>
    </source>
</evidence>
<evidence type="ECO:0000256" key="3">
    <source>
        <dbReference type="ARBA" id="ARBA00022842"/>
    </source>
</evidence>
<evidence type="ECO:0000256" key="2">
    <source>
        <dbReference type="ARBA" id="ARBA00022695"/>
    </source>
</evidence>
<dbReference type="InterPro" id="IPR050065">
    <property type="entry name" value="GlmU-like"/>
</dbReference>
<dbReference type="Gene3D" id="3.90.550.10">
    <property type="entry name" value="Spore Coat Polysaccharide Biosynthesis Protein SpsA, Chain A"/>
    <property type="match status" value="1"/>
</dbReference>
<dbReference type="AlphaFoldDB" id="A0A8E2BCA1"/>
<dbReference type="CDD" id="cd06422">
    <property type="entry name" value="NTP_transferase_like_1"/>
    <property type="match status" value="1"/>
</dbReference>
<dbReference type="SUPFAM" id="SSF53448">
    <property type="entry name" value="Nucleotide-diphospho-sugar transferases"/>
    <property type="match status" value="1"/>
</dbReference>
<gene>
    <name evidence="5" type="ORF">HNQ96_001842</name>
</gene>
<sequence length="245" mass="25963">MSGPAKNPSVAMVLAAGLGKRMRPITDTMPKPLVRISGKTLLDWGLDSLAEAGVERAVVNVHYLPDQIVEHVASRHAPRIEISDERDGLLDSAGGIVRALPKLGAAPFYIVNADTFWIDEGEPNLTRLALAWDGGRMDILLMLADLKQATGHSGSTDFLVASDGTLRRAKGAPEGLIYAGAAIVQPRLFAAAAEAPHSLNRYFDEAIASGRLHGMRMSGSWITVGTPDAIAPAEAAVKRALAEAQ</sequence>
<keyword evidence="2 5" id="KW-0548">Nucleotidyltransferase</keyword>
<proteinExistence type="predicted"/>
<dbReference type="EC" id="2.7.7.-" evidence="5"/>
<dbReference type="InterPro" id="IPR029044">
    <property type="entry name" value="Nucleotide-diphossugar_trans"/>
</dbReference>
<comment type="caution">
    <text evidence="5">The sequence shown here is derived from an EMBL/GenBank/DDBJ whole genome shotgun (WGS) entry which is preliminary data.</text>
</comment>
<accession>A0A8E2BCA1</accession>
<dbReference type="Pfam" id="PF12804">
    <property type="entry name" value="NTP_transf_3"/>
    <property type="match status" value="1"/>
</dbReference>
<dbReference type="GO" id="GO:0016779">
    <property type="term" value="F:nucleotidyltransferase activity"/>
    <property type="evidence" value="ECO:0007669"/>
    <property type="project" value="UniProtKB-KW"/>
</dbReference>
<dbReference type="EMBL" id="JACHGI010000002">
    <property type="protein sequence ID" value="MBB6465984.1"/>
    <property type="molecule type" value="Genomic_DNA"/>
</dbReference>
<dbReference type="PANTHER" id="PTHR43584:SF8">
    <property type="entry name" value="N-ACETYLMURAMATE ALPHA-1-PHOSPHATE URIDYLYLTRANSFERASE"/>
    <property type="match status" value="1"/>
</dbReference>
<reference evidence="5 6" key="1">
    <citation type="submission" date="2020-08" db="EMBL/GenBank/DDBJ databases">
        <title>Genomic Encyclopedia of Type Strains, Phase IV (KMG-IV): sequencing the most valuable type-strain genomes for metagenomic binning, comparative biology and taxonomic classification.</title>
        <authorList>
            <person name="Goeker M."/>
        </authorList>
    </citation>
    <scope>NUCLEOTIDE SEQUENCE [LARGE SCALE GENOMIC DNA]</scope>
    <source>
        <strain evidence="5 6">DSM 17454</strain>
    </source>
</reference>
<keyword evidence="1 5" id="KW-0808">Transferase</keyword>
<feature type="domain" description="MobA-like NTP transferase" evidence="4">
    <location>
        <begin position="11"/>
        <end position="120"/>
    </location>
</feature>
<evidence type="ECO:0000259" key="4">
    <source>
        <dbReference type="Pfam" id="PF12804"/>
    </source>
</evidence>
<dbReference type="PANTHER" id="PTHR43584">
    <property type="entry name" value="NUCLEOTIDYL TRANSFERASE"/>
    <property type="match status" value="1"/>
</dbReference>
<dbReference type="InterPro" id="IPR025877">
    <property type="entry name" value="MobA-like_NTP_Trfase"/>
</dbReference>